<dbReference type="GeneID" id="120265168"/>
<accession>A0AB40BNW2</accession>
<dbReference type="RefSeq" id="XP_039128991.1">
    <property type="nucleotide sequence ID" value="XM_039273057.1"/>
</dbReference>
<dbReference type="PANTHER" id="PTHR47481">
    <property type="match status" value="1"/>
</dbReference>
<protein>
    <submittedName>
        <fullName evidence="3">Uncharacterized protein LOC120265168</fullName>
    </submittedName>
</protein>
<evidence type="ECO:0000256" key="1">
    <source>
        <dbReference type="SAM" id="MobiDB-lite"/>
    </source>
</evidence>
<keyword evidence="2" id="KW-1185">Reference proteome</keyword>
<organism evidence="2 3">
    <name type="scientific">Dioscorea cayennensis subsp. rotundata</name>
    <name type="common">White Guinea yam</name>
    <name type="synonym">Dioscorea rotundata</name>
    <dbReference type="NCBI Taxonomy" id="55577"/>
    <lineage>
        <taxon>Eukaryota</taxon>
        <taxon>Viridiplantae</taxon>
        <taxon>Streptophyta</taxon>
        <taxon>Embryophyta</taxon>
        <taxon>Tracheophyta</taxon>
        <taxon>Spermatophyta</taxon>
        <taxon>Magnoliopsida</taxon>
        <taxon>Liliopsida</taxon>
        <taxon>Dioscoreales</taxon>
        <taxon>Dioscoreaceae</taxon>
        <taxon>Dioscorea</taxon>
    </lineage>
</organism>
<name>A0AB40BNW2_DIOCR</name>
<feature type="compositionally biased region" description="Basic residues" evidence="1">
    <location>
        <begin position="132"/>
        <end position="143"/>
    </location>
</feature>
<sequence>MAVRIQALRQDLKTFQMRDDEGVQEYVSRLITITNHIKGLGHKLKEPEVVSKVLQSLAPKFDWVAVAIEESKEISKLSLDDLCGTLQAHEVRVNRSVMKTSEKALVARGESSSTGQLKPSGFTVSSGEGRGRGRSHLRGRGRSNRGQGRGYESNR</sequence>
<proteinExistence type="predicted"/>
<evidence type="ECO:0000313" key="2">
    <source>
        <dbReference type="Proteomes" id="UP001515500"/>
    </source>
</evidence>
<dbReference type="Proteomes" id="UP001515500">
    <property type="component" value="Chromosome 7"/>
</dbReference>
<feature type="region of interest" description="Disordered" evidence="1">
    <location>
        <begin position="104"/>
        <end position="155"/>
    </location>
</feature>
<dbReference type="AlphaFoldDB" id="A0AB40BNW2"/>
<dbReference type="Pfam" id="PF14223">
    <property type="entry name" value="Retrotran_gag_2"/>
    <property type="match status" value="1"/>
</dbReference>
<evidence type="ECO:0000313" key="3">
    <source>
        <dbReference type="RefSeq" id="XP_039128991.1"/>
    </source>
</evidence>
<reference evidence="3" key="1">
    <citation type="submission" date="2025-08" db="UniProtKB">
        <authorList>
            <consortium name="RefSeq"/>
        </authorList>
    </citation>
    <scope>IDENTIFICATION</scope>
</reference>
<gene>
    <name evidence="3" type="primary">LOC120265168</name>
</gene>
<dbReference type="PANTHER" id="PTHR47481:SF31">
    <property type="entry name" value="OS01G0873500 PROTEIN"/>
    <property type="match status" value="1"/>
</dbReference>